<name>A0A841I5C1_9DEIO</name>
<proteinExistence type="predicted"/>
<dbReference type="Proteomes" id="UP000569951">
    <property type="component" value="Unassembled WGS sequence"/>
</dbReference>
<gene>
    <name evidence="1" type="ORF">HNR42_003101</name>
</gene>
<dbReference type="RefSeq" id="WP_183988391.1">
    <property type="nucleotide sequence ID" value="NZ_JACHHG010000013.1"/>
</dbReference>
<keyword evidence="2" id="KW-1185">Reference proteome</keyword>
<dbReference type="EMBL" id="JACHHG010000013">
    <property type="protein sequence ID" value="MBB6099648.1"/>
    <property type="molecule type" value="Genomic_DNA"/>
</dbReference>
<comment type="caution">
    <text evidence="1">The sequence shown here is derived from an EMBL/GenBank/DDBJ whole genome shotgun (WGS) entry which is preliminary data.</text>
</comment>
<protein>
    <submittedName>
        <fullName evidence="1">Uncharacterized protein</fullName>
    </submittedName>
</protein>
<reference evidence="1 2" key="1">
    <citation type="submission" date="2020-08" db="EMBL/GenBank/DDBJ databases">
        <title>Genomic Encyclopedia of Type Strains, Phase IV (KMG-IV): sequencing the most valuable type-strain genomes for metagenomic binning, comparative biology and taxonomic classification.</title>
        <authorList>
            <person name="Goeker M."/>
        </authorList>
    </citation>
    <scope>NUCLEOTIDE SEQUENCE [LARGE SCALE GENOMIC DNA]</scope>
    <source>
        <strain evidence="1 2">DSM 21458</strain>
    </source>
</reference>
<evidence type="ECO:0000313" key="2">
    <source>
        <dbReference type="Proteomes" id="UP000569951"/>
    </source>
</evidence>
<organism evidence="1 2">
    <name type="scientific">Deinobacterium chartae</name>
    <dbReference type="NCBI Taxonomy" id="521158"/>
    <lineage>
        <taxon>Bacteria</taxon>
        <taxon>Thermotogati</taxon>
        <taxon>Deinococcota</taxon>
        <taxon>Deinococci</taxon>
        <taxon>Deinococcales</taxon>
        <taxon>Deinococcaceae</taxon>
        <taxon>Deinobacterium</taxon>
    </lineage>
</organism>
<evidence type="ECO:0000313" key="1">
    <source>
        <dbReference type="EMBL" id="MBB6099648.1"/>
    </source>
</evidence>
<accession>A0A841I5C1</accession>
<sequence length="69" mass="8106">MQPAASRPRPRVAVSSLNPVSLAPLLRAARPHVRLPRRARFGERVDWSMHHMEALERTGIWWALFRQRR</sequence>
<dbReference type="AlphaFoldDB" id="A0A841I5C1"/>